<name>A0A916ZHK7_9HYPH</name>
<feature type="domain" description="N-acetyltransferase" evidence="1">
    <location>
        <begin position="4"/>
        <end position="164"/>
    </location>
</feature>
<dbReference type="Pfam" id="PF00583">
    <property type="entry name" value="Acetyltransf_1"/>
    <property type="match status" value="1"/>
</dbReference>
<dbReference type="InterPro" id="IPR016181">
    <property type="entry name" value="Acyl_CoA_acyltransferase"/>
</dbReference>
<dbReference type="RefSeq" id="WP_188907586.1">
    <property type="nucleotide sequence ID" value="NZ_BMIQ01000002.1"/>
</dbReference>
<protein>
    <submittedName>
        <fullName evidence="2">N-acetyltransferase</fullName>
    </submittedName>
</protein>
<dbReference type="GO" id="GO:0016747">
    <property type="term" value="F:acyltransferase activity, transferring groups other than amino-acyl groups"/>
    <property type="evidence" value="ECO:0007669"/>
    <property type="project" value="InterPro"/>
</dbReference>
<dbReference type="Gene3D" id="3.40.630.30">
    <property type="match status" value="1"/>
</dbReference>
<organism evidence="2 3">
    <name type="scientific">Aureimonas endophytica</name>
    <dbReference type="NCBI Taxonomy" id="2027858"/>
    <lineage>
        <taxon>Bacteria</taxon>
        <taxon>Pseudomonadati</taxon>
        <taxon>Pseudomonadota</taxon>
        <taxon>Alphaproteobacteria</taxon>
        <taxon>Hyphomicrobiales</taxon>
        <taxon>Aurantimonadaceae</taxon>
        <taxon>Aureimonas</taxon>
    </lineage>
</organism>
<comment type="caution">
    <text evidence="2">The sequence shown here is derived from an EMBL/GenBank/DDBJ whole genome shotgun (WGS) entry which is preliminary data.</text>
</comment>
<evidence type="ECO:0000259" key="1">
    <source>
        <dbReference type="PROSITE" id="PS51186"/>
    </source>
</evidence>
<proteinExistence type="predicted"/>
<dbReference type="EMBL" id="BMIQ01000002">
    <property type="protein sequence ID" value="GGD97003.1"/>
    <property type="molecule type" value="Genomic_DNA"/>
</dbReference>
<evidence type="ECO:0000313" key="2">
    <source>
        <dbReference type="EMBL" id="GGD97003.1"/>
    </source>
</evidence>
<evidence type="ECO:0000313" key="3">
    <source>
        <dbReference type="Proteomes" id="UP000644699"/>
    </source>
</evidence>
<dbReference type="AlphaFoldDB" id="A0A916ZHK7"/>
<dbReference type="SUPFAM" id="SSF55729">
    <property type="entry name" value="Acyl-CoA N-acyltransferases (Nat)"/>
    <property type="match status" value="1"/>
</dbReference>
<dbReference type="PROSITE" id="PS51186">
    <property type="entry name" value="GNAT"/>
    <property type="match status" value="1"/>
</dbReference>
<sequence length="173" mass="19070">MEEPVWREMRDADLAGVETLGNRIHPGLTERPEVFADRLALFPQGCQVLATATTIEGYAISHPARLFDPPPLDTVLGRLPDDADGYYIHDVVVAPHLRGAGHARIGVYHALDAGAAFRETALIAVYGTMPFWQRFGFADRTGGIRPEKLAPYGPEARYMVRRKSAVEFTPRAG</sequence>
<dbReference type="Proteomes" id="UP000644699">
    <property type="component" value="Unassembled WGS sequence"/>
</dbReference>
<gene>
    <name evidence="2" type="ORF">GCM10011390_14710</name>
</gene>
<accession>A0A916ZHK7</accession>
<reference evidence="2" key="1">
    <citation type="journal article" date="2014" name="Int. J. Syst. Evol. Microbiol.">
        <title>Complete genome sequence of Corynebacterium casei LMG S-19264T (=DSM 44701T), isolated from a smear-ripened cheese.</title>
        <authorList>
            <consortium name="US DOE Joint Genome Institute (JGI-PGF)"/>
            <person name="Walter F."/>
            <person name="Albersmeier A."/>
            <person name="Kalinowski J."/>
            <person name="Ruckert C."/>
        </authorList>
    </citation>
    <scope>NUCLEOTIDE SEQUENCE</scope>
    <source>
        <strain evidence="2">CGMCC 1.15367</strain>
    </source>
</reference>
<keyword evidence="3" id="KW-1185">Reference proteome</keyword>
<reference evidence="2" key="2">
    <citation type="submission" date="2020-09" db="EMBL/GenBank/DDBJ databases">
        <authorList>
            <person name="Sun Q."/>
            <person name="Zhou Y."/>
        </authorList>
    </citation>
    <scope>NUCLEOTIDE SEQUENCE</scope>
    <source>
        <strain evidence="2">CGMCC 1.15367</strain>
    </source>
</reference>
<dbReference type="InterPro" id="IPR000182">
    <property type="entry name" value="GNAT_dom"/>
</dbReference>